<dbReference type="AlphaFoldDB" id="A0A9E7ZXY2"/>
<accession>A0A9E7ZXY2</accession>
<dbReference type="Pfam" id="PF10983">
    <property type="entry name" value="DUF2793"/>
    <property type="match status" value="1"/>
</dbReference>
<proteinExistence type="predicted"/>
<evidence type="ECO:0000313" key="1">
    <source>
        <dbReference type="EMBL" id="UZF89327.1"/>
    </source>
</evidence>
<gene>
    <name evidence="1" type="ORF">NWE54_11320</name>
</gene>
<dbReference type="InterPro" id="IPR021251">
    <property type="entry name" value="DUF2793"/>
</dbReference>
<sequence length="464" mass="48535">MTDTPRLSLPLLAAGQAQKHVTHNDALVRLDGLIHLTVDSRTQTAPPISPTELSAFIVPAGGTGAFAGRNDQVALFEDGGWTFLVPRAGWQAWVIDEAEHNLWTGTEWRRDSPLSSLGAERWGVNATADTTNRLAVSSDASLFNHAGSDHRLKINKAAAGNTASLLFQSNWSGRAEFGLAGDDDFRVKVSADGSTWHDALAIDRASGSAALPASPWAAGANLLVNGDMAINQRGFAGGALTAGVYGFDRWKAATGGANLSLGGFSITLTSGAIIQPVEPALWGLSSFAGLPLTLSVEDLTGGSLTVTIGSQSGTISAGAGRRSVTLTPAAGDTGVLPVQLSPSAGAISFARIKLERGPFATNWAARPLSVEQMLCRRYYLKQDGQVLIDAYQAAAAASRQRLGLPVPMRTTPSVSFSVSLEINVQGIDRGVVAQSPERAYAYVTALALGRVRAAFDAIAFDAEL</sequence>
<dbReference type="EMBL" id="CP102774">
    <property type="protein sequence ID" value="UZF89327.1"/>
    <property type="molecule type" value="Genomic_DNA"/>
</dbReference>
<name>A0A9E7ZXY2_9HYPH</name>
<protein>
    <submittedName>
        <fullName evidence="1">DUF2793 domain-containing protein</fullName>
    </submittedName>
</protein>
<reference evidence="1" key="1">
    <citation type="submission" date="2022-08" db="EMBL/GenBank/DDBJ databases">
        <title>Complete Genome Sequences of 2 Bosea sp. soil isolates.</title>
        <authorList>
            <person name="Alvarez Arevalo M."/>
            <person name="Sterndorff E.B."/>
            <person name="Faurdal D."/>
            <person name="Joergensen T.S."/>
            <person name="Weber T."/>
        </authorList>
    </citation>
    <scope>NUCLEOTIDE SEQUENCE</scope>
    <source>
        <strain evidence="1">NBC_00436</strain>
    </source>
</reference>
<organism evidence="1">
    <name type="scientific">Bosea sp. NBC_00436</name>
    <dbReference type="NCBI Taxonomy" id="2969620"/>
    <lineage>
        <taxon>Bacteria</taxon>
        <taxon>Pseudomonadati</taxon>
        <taxon>Pseudomonadota</taxon>
        <taxon>Alphaproteobacteria</taxon>
        <taxon>Hyphomicrobiales</taxon>
        <taxon>Boseaceae</taxon>
        <taxon>Bosea</taxon>
    </lineage>
</organism>